<evidence type="ECO:0000256" key="6">
    <source>
        <dbReference type="ARBA" id="ARBA00022491"/>
    </source>
</evidence>
<feature type="binding site" evidence="12">
    <location>
        <position position="240"/>
    </location>
    <ligand>
        <name>Zn(2+)</name>
        <dbReference type="ChEBI" id="CHEBI:29105"/>
    </ligand>
</feature>
<evidence type="ECO:0000313" key="15">
    <source>
        <dbReference type="Proteomes" id="UP000308430"/>
    </source>
</evidence>
<sequence>MAATPRSETRIPAYSPWPARKSRPRWRSSVGRTASALGEPVLPHARKRPIGRPFVLKQKACFLMKSHEMLRRYVIKCVSSARFAGLERHVYESCRFRGFAVQRTIEVSMSVLPAGISTMRGGRIRPRATAIDERGASGRPSSRLATARETLLRAGLRVTQPRLQVLAAFLEAGQTVLSADQVMRALLDQGNDISLSSVYSALRQLDAAKLLSSRFEEGRRVYARAGALPQATVRVVCEACGTERTFHNDSLDVLLSRLVGGQGFALGDYEVLVRGVCANGCAHAAEARGPDAE</sequence>
<dbReference type="Gene3D" id="1.10.10.10">
    <property type="entry name" value="Winged helix-like DNA-binding domain superfamily/Winged helix DNA-binding domain"/>
    <property type="match status" value="1"/>
</dbReference>
<dbReference type="Pfam" id="PF01475">
    <property type="entry name" value="FUR"/>
    <property type="match status" value="1"/>
</dbReference>
<keyword evidence="7 12" id="KW-0479">Metal-binding</keyword>
<evidence type="ECO:0000256" key="13">
    <source>
        <dbReference type="SAM" id="MobiDB-lite"/>
    </source>
</evidence>
<dbReference type="GO" id="GO:1900376">
    <property type="term" value="P:regulation of secondary metabolite biosynthetic process"/>
    <property type="evidence" value="ECO:0007669"/>
    <property type="project" value="TreeGrafter"/>
</dbReference>
<comment type="subunit">
    <text evidence="3">Homodimer.</text>
</comment>
<comment type="subcellular location">
    <subcellularLocation>
        <location evidence="1">Cytoplasm</location>
    </subcellularLocation>
</comment>
<keyword evidence="9" id="KW-0805">Transcription regulation</keyword>
<comment type="similarity">
    <text evidence="2">Belongs to the Fur family.</text>
</comment>
<organism evidence="14 15">
    <name type="scientific">Pseudothauera nasutitermitis</name>
    <dbReference type="NCBI Taxonomy" id="2565930"/>
    <lineage>
        <taxon>Bacteria</taxon>
        <taxon>Pseudomonadati</taxon>
        <taxon>Pseudomonadota</taxon>
        <taxon>Betaproteobacteria</taxon>
        <taxon>Rhodocyclales</taxon>
        <taxon>Zoogloeaceae</taxon>
        <taxon>Pseudothauera</taxon>
    </lineage>
</organism>
<evidence type="ECO:0000256" key="11">
    <source>
        <dbReference type="ARBA" id="ARBA00023163"/>
    </source>
</evidence>
<keyword evidence="6" id="KW-0678">Repressor</keyword>
<keyword evidence="8 12" id="KW-0862">Zinc</keyword>
<comment type="caution">
    <text evidence="14">The sequence shown here is derived from an EMBL/GenBank/DDBJ whole genome shotgun (WGS) entry which is preliminary data.</text>
</comment>
<evidence type="ECO:0000256" key="2">
    <source>
        <dbReference type="ARBA" id="ARBA00007957"/>
    </source>
</evidence>
<dbReference type="SUPFAM" id="SSF46785">
    <property type="entry name" value="Winged helix' DNA-binding domain"/>
    <property type="match status" value="1"/>
</dbReference>
<feature type="binding site" evidence="12">
    <location>
        <position position="281"/>
    </location>
    <ligand>
        <name>Zn(2+)</name>
        <dbReference type="ChEBI" id="CHEBI:29105"/>
    </ligand>
</feature>
<keyword evidence="10" id="KW-0238">DNA-binding</keyword>
<evidence type="ECO:0000313" key="14">
    <source>
        <dbReference type="EMBL" id="THF66156.1"/>
    </source>
</evidence>
<dbReference type="InterPro" id="IPR036388">
    <property type="entry name" value="WH-like_DNA-bd_sf"/>
</dbReference>
<protein>
    <recommendedName>
        <fullName evidence="4">Ferric uptake regulation protein</fullName>
    </recommendedName>
</protein>
<dbReference type="PANTHER" id="PTHR33202:SF2">
    <property type="entry name" value="FERRIC UPTAKE REGULATION PROTEIN"/>
    <property type="match status" value="1"/>
</dbReference>
<feature type="region of interest" description="Disordered" evidence="13">
    <location>
        <begin position="1"/>
        <end position="31"/>
    </location>
</feature>
<dbReference type="PANTHER" id="PTHR33202">
    <property type="entry name" value="ZINC UPTAKE REGULATION PROTEIN"/>
    <property type="match status" value="1"/>
</dbReference>
<feature type="binding site" evidence="12">
    <location>
        <position position="237"/>
    </location>
    <ligand>
        <name>Zn(2+)</name>
        <dbReference type="ChEBI" id="CHEBI:29105"/>
    </ligand>
</feature>
<evidence type="ECO:0000256" key="7">
    <source>
        <dbReference type="ARBA" id="ARBA00022723"/>
    </source>
</evidence>
<evidence type="ECO:0000256" key="9">
    <source>
        <dbReference type="ARBA" id="ARBA00023015"/>
    </source>
</evidence>
<gene>
    <name evidence="14" type="ORF">E6C76_04670</name>
</gene>
<dbReference type="GO" id="GO:0003700">
    <property type="term" value="F:DNA-binding transcription factor activity"/>
    <property type="evidence" value="ECO:0007669"/>
    <property type="project" value="InterPro"/>
</dbReference>
<reference evidence="14 15" key="1">
    <citation type="submission" date="2019-04" db="EMBL/GenBank/DDBJ databases">
        <title>Azoarcus nasutitermitis sp. nov. isolated from termite nest.</title>
        <authorList>
            <person name="Lin S.-Y."/>
            <person name="Hameed A."/>
            <person name="Hsu Y.-H."/>
            <person name="Young C.-C."/>
        </authorList>
    </citation>
    <scope>NUCLEOTIDE SEQUENCE [LARGE SCALE GENOMIC DNA]</scope>
    <source>
        <strain evidence="14 15">CC-YHH838</strain>
    </source>
</reference>
<dbReference type="OrthoDB" id="8659436at2"/>
<dbReference type="GO" id="GO:0005829">
    <property type="term" value="C:cytosol"/>
    <property type="evidence" value="ECO:0007669"/>
    <property type="project" value="TreeGrafter"/>
</dbReference>
<dbReference type="InterPro" id="IPR002481">
    <property type="entry name" value="FUR"/>
</dbReference>
<dbReference type="InterPro" id="IPR036390">
    <property type="entry name" value="WH_DNA-bd_sf"/>
</dbReference>
<name>A0A4S4B0T6_9RHOO</name>
<dbReference type="Gene3D" id="3.30.1490.190">
    <property type="match status" value="1"/>
</dbReference>
<dbReference type="GO" id="GO:0045892">
    <property type="term" value="P:negative regulation of DNA-templated transcription"/>
    <property type="evidence" value="ECO:0007669"/>
    <property type="project" value="TreeGrafter"/>
</dbReference>
<evidence type="ECO:0000256" key="12">
    <source>
        <dbReference type="PIRSR" id="PIRSR602481-1"/>
    </source>
</evidence>
<dbReference type="GO" id="GO:0008270">
    <property type="term" value="F:zinc ion binding"/>
    <property type="evidence" value="ECO:0007669"/>
    <property type="project" value="TreeGrafter"/>
</dbReference>
<keyword evidence="5" id="KW-0963">Cytoplasm</keyword>
<evidence type="ECO:0000256" key="4">
    <source>
        <dbReference type="ARBA" id="ARBA00020910"/>
    </source>
</evidence>
<dbReference type="GO" id="GO:0000976">
    <property type="term" value="F:transcription cis-regulatory region binding"/>
    <property type="evidence" value="ECO:0007669"/>
    <property type="project" value="TreeGrafter"/>
</dbReference>
<keyword evidence="15" id="KW-1185">Reference proteome</keyword>
<feature type="binding site" evidence="12">
    <location>
        <position position="277"/>
    </location>
    <ligand>
        <name>Zn(2+)</name>
        <dbReference type="ChEBI" id="CHEBI:29105"/>
    </ligand>
</feature>
<evidence type="ECO:0000256" key="1">
    <source>
        <dbReference type="ARBA" id="ARBA00004496"/>
    </source>
</evidence>
<evidence type="ECO:0000256" key="3">
    <source>
        <dbReference type="ARBA" id="ARBA00011738"/>
    </source>
</evidence>
<dbReference type="EMBL" id="SSOC01000002">
    <property type="protein sequence ID" value="THF66156.1"/>
    <property type="molecule type" value="Genomic_DNA"/>
</dbReference>
<dbReference type="AlphaFoldDB" id="A0A4S4B0T6"/>
<evidence type="ECO:0000256" key="10">
    <source>
        <dbReference type="ARBA" id="ARBA00023125"/>
    </source>
</evidence>
<accession>A0A4S4B0T6</accession>
<evidence type="ECO:0000256" key="8">
    <source>
        <dbReference type="ARBA" id="ARBA00022833"/>
    </source>
</evidence>
<keyword evidence="11" id="KW-0804">Transcription</keyword>
<dbReference type="InterPro" id="IPR043135">
    <property type="entry name" value="Fur_C"/>
</dbReference>
<proteinExistence type="inferred from homology"/>
<evidence type="ECO:0000256" key="5">
    <source>
        <dbReference type="ARBA" id="ARBA00022490"/>
    </source>
</evidence>
<comment type="cofactor">
    <cofactor evidence="12">
        <name>Zn(2+)</name>
        <dbReference type="ChEBI" id="CHEBI:29105"/>
    </cofactor>
    <text evidence="12">Binds 1 zinc ion per subunit.</text>
</comment>
<dbReference type="Proteomes" id="UP000308430">
    <property type="component" value="Unassembled WGS sequence"/>
</dbReference>